<protein>
    <submittedName>
        <fullName evidence="2">PAP2 superfamily protein</fullName>
    </submittedName>
</protein>
<sequence>MTDQVDVQTRTSTGVSGGLRLRLARVFTELLAPSVVGVICPVAIGALSDTNAWRGAGLGLLGAVFAIGLPYAYIAWLIRTGGATDRHVSRREDRPKVLVAVLLCLAAGISVLVLLGAPALLVWLLVGEVLLVLACLVISKHWKISMHSAVAAGTVAALVVVLGPWALSAGVAVVMVSWGRVVLGDHTPAQVTAGSVLGAAVLSLLALAG</sequence>
<keyword evidence="1" id="KW-1133">Transmembrane helix</keyword>
<dbReference type="OrthoDB" id="4935320at2"/>
<feature type="transmembrane region" description="Helical" evidence="1">
    <location>
        <begin position="30"/>
        <end position="47"/>
    </location>
</feature>
<dbReference type="RefSeq" id="WP_109775263.1">
    <property type="nucleotide sequence ID" value="NZ_QGDQ01000019.1"/>
</dbReference>
<accession>A0A316A4T7</accession>
<feature type="transmembrane region" description="Helical" evidence="1">
    <location>
        <begin position="150"/>
        <end position="178"/>
    </location>
</feature>
<keyword evidence="1" id="KW-0812">Transmembrane</keyword>
<evidence type="ECO:0000313" key="3">
    <source>
        <dbReference type="Proteomes" id="UP000245469"/>
    </source>
</evidence>
<name>A0A316A4T7_9ACTN</name>
<feature type="transmembrane region" description="Helical" evidence="1">
    <location>
        <begin position="97"/>
        <end position="115"/>
    </location>
</feature>
<dbReference type="EMBL" id="QGDQ01000019">
    <property type="protein sequence ID" value="PWJ52559.1"/>
    <property type="molecule type" value="Genomic_DNA"/>
</dbReference>
<evidence type="ECO:0000313" key="2">
    <source>
        <dbReference type="EMBL" id="PWJ52559.1"/>
    </source>
</evidence>
<dbReference type="Proteomes" id="UP000245469">
    <property type="component" value="Unassembled WGS sequence"/>
</dbReference>
<proteinExistence type="predicted"/>
<feature type="transmembrane region" description="Helical" evidence="1">
    <location>
        <begin position="121"/>
        <end position="138"/>
    </location>
</feature>
<dbReference type="AlphaFoldDB" id="A0A316A4T7"/>
<keyword evidence="1" id="KW-0472">Membrane</keyword>
<reference evidence="2 3" key="1">
    <citation type="submission" date="2018-03" db="EMBL/GenBank/DDBJ databases">
        <title>Genomic Encyclopedia of Archaeal and Bacterial Type Strains, Phase II (KMG-II): from individual species to whole genera.</title>
        <authorList>
            <person name="Goeker M."/>
        </authorList>
    </citation>
    <scope>NUCLEOTIDE SEQUENCE [LARGE SCALE GENOMIC DNA]</scope>
    <source>
        <strain evidence="2 3">DSM 44889</strain>
    </source>
</reference>
<organism evidence="2 3">
    <name type="scientific">Quadrisphaera granulorum</name>
    <dbReference type="NCBI Taxonomy" id="317664"/>
    <lineage>
        <taxon>Bacteria</taxon>
        <taxon>Bacillati</taxon>
        <taxon>Actinomycetota</taxon>
        <taxon>Actinomycetes</taxon>
        <taxon>Kineosporiales</taxon>
        <taxon>Kineosporiaceae</taxon>
        <taxon>Quadrisphaera</taxon>
    </lineage>
</organism>
<gene>
    <name evidence="2" type="ORF">BXY45_11952</name>
</gene>
<feature type="transmembrane region" description="Helical" evidence="1">
    <location>
        <begin position="53"/>
        <end position="76"/>
    </location>
</feature>
<keyword evidence="3" id="KW-1185">Reference proteome</keyword>
<feature type="transmembrane region" description="Helical" evidence="1">
    <location>
        <begin position="190"/>
        <end position="208"/>
    </location>
</feature>
<comment type="caution">
    <text evidence="2">The sequence shown here is derived from an EMBL/GenBank/DDBJ whole genome shotgun (WGS) entry which is preliminary data.</text>
</comment>
<evidence type="ECO:0000256" key="1">
    <source>
        <dbReference type="SAM" id="Phobius"/>
    </source>
</evidence>